<comment type="caution">
    <text evidence="2">The sequence shown here is derived from an EMBL/GenBank/DDBJ whole genome shotgun (WGS) entry which is preliminary data.</text>
</comment>
<dbReference type="GO" id="GO:0008270">
    <property type="term" value="F:zinc ion binding"/>
    <property type="evidence" value="ECO:0007669"/>
    <property type="project" value="InterPro"/>
</dbReference>
<proteinExistence type="inferred from homology"/>
<keyword evidence="3" id="KW-1185">Reference proteome</keyword>
<gene>
    <name evidence="2" type="ORF">A8F95_19045</name>
</gene>
<dbReference type="GO" id="GO:0004089">
    <property type="term" value="F:carbonate dehydratase activity"/>
    <property type="evidence" value="ECO:0007669"/>
    <property type="project" value="InterPro"/>
</dbReference>
<dbReference type="EMBL" id="MAYT01000003">
    <property type="protein sequence ID" value="OCA92029.1"/>
    <property type="molecule type" value="Genomic_DNA"/>
</dbReference>
<dbReference type="SUPFAM" id="SSF53056">
    <property type="entry name" value="beta-carbonic anhydrase, cab"/>
    <property type="match status" value="1"/>
</dbReference>
<dbReference type="AlphaFoldDB" id="A0A1B9B7I6"/>
<dbReference type="Proteomes" id="UP000092578">
    <property type="component" value="Unassembled WGS sequence"/>
</dbReference>
<dbReference type="PANTHER" id="PTHR43175:SF1">
    <property type="entry name" value="CARBONIC ANHYDRASE-LIKE PROTEIN YBCF-RELATED"/>
    <property type="match status" value="1"/>
</dbReference>
<dbReference type="RefSeq" id="WP_065409674.1">
    <property type="nucleotide sequence ID" value="NZ_MAYT01000003.1"/>
</dbReference>
<organism evidence="2 3">
    <name type="scientific">Pseudobacillus wudalianchiensis</name>
    <dbReference type="NCBI Taxonomy" id="1743143"/>
    <lineage>
        <taxon>Bacteria</taxon>
        <taxon>Bacillati</taxon>
        <taxon>Bacillota</taxon>
        <taxon>Bacilli</taxon>
        <taxon>Bacillales</taxon>
        <taxon>Bacillaceae</taxon>
        <taxon>Pseudobacillus</taxon>
    </lineage>
</organism>
<reference evidence="3" key="1">
    <citation type="submission" date="2016-05" db="EMBL/GenBank/DDBJ databases">
        <authorList>
            <person name="Liu B."/>
            <person name="Wang J."/>
            <person name="Zhu Y."/>
            <person name="Liu G."/>
            <person name="Chen Q."/>
            <person name="Chen Z."/>
            <person name="Lan J."/>
            <person name="Che J."/>
            <person name="Ge C."/>
            <person name="Shi H."/>
            <person name="Pan Z."/>
            <person name="Liu X."/>
        </authorList>
    </citation>
    <scope>NUCLEOTIDE SEQUENCE [LARGE SCALE GENOMIC DNA]</scope>
    <source>
        <strain evidence="3">FJAT-27215</strain>
    </source>
</reference>
<dbReference type="InterPro" id="IPR001765">
    <property type="entry name" value="Carbonic_anhydrase"/>
</dbReference>
<dbReference type="Gene3D" id="3.40.1050.10">
    <property type="entry name" value="Carbonic anhydrase"/>
    <property type="match status" value="1"/>
</dbReference>
<protein>
    <submittedName>
        <fullName evidence="2">Carbonic anhydrase</fullName>
    </submittedName>
</protein>
<dbReference type="InterPro" id="IPR036874">
    <property type="entry name" value="Carbonic_anhydrase_sf"/>
</dbReference>
<accession>A0A1B9B7I6</accession>
<comment type="similarity">
    <text evidence="1">Belongs to the beta-class carbonic anhydrase family.</text>
</comment>
<dbReference type="PANTHER" id="PTHR43175">
    <property type="entry name" value="CARBONIC ANHYDRASE"/>
    <property type="match status" value="1"/>
</dbReference>
<evidence type="ECO:0000256" key="1">
    <source>
        <dbReference type="ARBA" id="ARBA00006217"/>
    </source>
</evidence>
<evidence type="ECO:0000313" key="2">
    <source>
        <dbReference type="EMBL" id="OCA92029.1"/>
    </source>
</evidence>
<evidence type="ECO:0000313" key="3">
    <source>
        <dbReference type="Proteomes" id="UP000092578"/>
    </source>
</evidence>
<name>A0A1B9B7I6_9BACI</name>
<sequence length="170" mass="19470">MNVDKNKKALFLMDIENELEPILQEMTHIRSENVLAIQNYDTDILHPYGDIMRSVILAIYRESVEEVFVIGTKEKRTFTVNIPTQLESMKDKTQTLDYLFQNCMPEFSGGTVNEWLNGKGNSSDNIEKSVEIIRHHPLVPSHVKVQGLIVDKRDEKSLIVEVPETKTNLG</sequence>